<organism evidence="2 3">
    <name type="scientific">Bacillus manliponensis</name>
    <dbReference type="NCBI Taxonomy" id="574376"/>
    <lineage>
        <taxon>Bacteria</taxon>
        <taxon>Bacillati</taxon>
        <taxon>Bacillota</taxon>
        <taxon>Bacilli</taxon>
        <taxon>Bacillales</taxon>
        <taxon>Bacillaceae</taxon>
        <taxon>Bacillus</taxon>
        <taxon>Bacillus cereus group</taxon>
    </lineage>
</organism>
<keyword evidence="1" id="KW-1133">Transmembrane helix</keyword>
<feature type="transmembrane region" description="Helical" evidence="1">
    <location>
        <begin position="7"/>
        <end position="27"/>
    </location>
</feature>
<keyword evidence="1" id="KW-0812">Transmembrane</keyword>
<keyword evidence="1" id="KW-0472">Membrane</keyword>
<evidence type="ECO:0000313" key="2">
    <source>
        <dbReference type="EMBL" id="KEK18281.1"/>
    </source>
</evidence>
<gene>
    <name evidence="2" type="ORF">BAMA_05730</name>
</gene>
<evidence type="ECO:0000313" key="3">
    <source>
        <dbReference type="Proteomes" id="UP000027822"/>
    </source>
</evidence>
<dbReference type="eggNOG" id="ENOG5030DMU">
    <property type="taxonomic scope" value="Bacteria"/>
</dbReference>
<dbReference type="RefSeq" id="WP_034641138.1">
    <property type="nucleotide sequence ID" value="NZ_CBCSJC010000011.1"/>
</dbReference>
<reference evidence="2 3" key="1">
    <citation type="submission" date="2014-06" db="EMBL/GenBank/DDBJ databases">
        <title>Draft genome sequence of Bacillus manliponensis JCM 15802 (MCCC 1A00708).</title>
        <authorList>
            <person name="Lai Q."/>
            <person name="Liu Y."/>
            <person name="Shao Z."/>
        </authorList>
    </citation>
    <scope>NUCLEOTIDE SEQUENCE [LARGE SCALE GENOMIC DNA]</scope>
    <source>
        <strain evidence="2 3">JCM 15802</strain>
    </source>
</reference>
<dbReference type="EMBL" id="JOTN01000015">
    <property type="protein sequence ID" value="KEK18281.1"/>
    <property type="molecule type" value="Genomic_DNA"/>
</dbReference>
<sequence>MNIKTKFIIALIGSFSLCSLGTYRIVTDMLPEMSLIVAYIFAITGFIGVIANGIALKKVQST</sequence>
<name>A0A073JVP3_9BACI</name>
<comment type="caution">
    <text evidence="2">The sequence shown here is derived from an EMBL/GenBank/DDBJ whole genome shotgun (WGS) entry which is preliminary data.</text>
</comment>
<protein>
    <submittedName>
        <fullName evidence="2">Uncharacterized protein</fullName>
    </submittedName>
</protein>
<evidence type="ECO:0000256" key="1">
    <source>
        <dbReference type="SAM" id="Phobius"/>
    </source>
</evidence>
<proteinExistence type="predicted"/>
<dbReference type="Proteomes" id="UP000027822">
    <property type="component" value="Unassembled WGS sequence"/>
</dbReference>
<feature type="transmembrane region" description="Helical" evidence="1">
    <location>
        <begin position="33"/>
        <end position="56"/>
    </location>
</feature>
<accession>A0A073JVP3</accession>
<keyword evidence="3" id="KW-1185">Reference proteome</keyword>
<dbReference type="AlphaFoldDB" id="A0A073JVP3"/>
<dbReference type="OrthoDB" id="2971456at2"/>